<feature type="binding site" evidence="9">
    <location>
        <position position="257"/>
    </location>
    <ligand>
        <name>NADP(+)</name>
        <dbReference type="ChEBI" id="CHEBI:58349"/>
    </ligand>
</feature>
<keyword evidence="13" id="KW-1185">Reference proteome</keyword>
<feature type="binding site" evidence="9">
    <location>
        <position position="109"/>
    </location>
    <ligand>
        <name>shikimate</name>
        <dbReference type="ChEBI" id="CHEBI:36208"/>
    </ligand>
</feature>
<comment type="catalytic activity">
    <reaction evidence="9">
        <text>shikimate + NADP(+) = 3-dehydroshikimate + NADPH + H(+)</text>
        <dbReference type="Rhea" id="RHEA:17737"/>
        <dbReference type="ChEBI" id="CHEBI:15378"/>
        <dbReference type="ChEBI" id="CHEBI:16630"/>
        <dbReference type="ChEBI" id="CHEBI:36208"/>
        <dbReference type="ChEBI" id="CHEBI:57783"/>
        <dbReference type="ChEBI" id="CHEBI:58349"/>
        <dbReference type="EC" id="1.1.1.25"/>
    </reaction>
</comment>
<evidence type="ECO:0000256" key="2">
    <source>
        <dbReference type="ARBA" id="ARBA00022605"/>
    </source>
</evidence>
<dbReference type="SUPFAM" id="SSF51735">
    <property type="entry name" value="NAD(P)-binding Rossmann-fold domains"/>
    <property type="match status" value="1"/>
</dbReference>
<name>A0A1G6AJJ5_EUBOX</name>
<feature type="binding site" evidence="9">
    <location>
        <begin position="21"/>
        <end position="23"/>
    </location>
    <ligand>
        <name>shikimate</name>
        <dbReference type="ChEBI" id="CHEBI:36208"/>
    </ligand>
</feature>
<evidence type="ECO:0000256" key="3">
    <source>
        <dbReference type="ARBA" id="ARBA00022857"/>
    </source>
</evidence>
<dbReference type="GO" id="GO:0019632">
    <property type="term" value="P:shikimate metabolic process"/>
    <property type="evidence" value="ECO:0007669"/>
    <property type="project" value="InterPro"/>
</dbReference>
<comment type="caution">
    <text evidence="9">Lacks conserved residue(s) required for the propagation of feature annotation.</text>
</comment>
<comment type="subunit">
    <text evidence="9">Homodimer.</text>
</comment>
<dbReference type="Gene3D" id="3.40.50.10860">
    <property type="entry name" value="Leucine Dehydrogenase, chain A, domain 1"/>
    <property type="match status" value="1"/>
</dbReference>
<dbReference type="InterPro" id="IPR022893">
    <property type="entry name" value="Shikimate_DH_fam"/>
</dbReference>
<protein>
    <recommendedName>
        <fullName evidence="9">Shikimate dehydrogenase (NADP(+))</fullName>
        <shortName evidence="9">SDH</shortName>
        <ecNumber evidence="9">1.1.1.25</ecNumber>
    </recommendedName>
</protein>
<dbReference type="EMBL" id="FMXR01000006">
    <property type="protein sequence ID" value="SDB08581.1"/>
    <property type="molecule type" value="Genomic_DNA"/>
</dbReference>
<dbReference type="GO" id="GO:0004764">
    <property type="term" value="F:shikimate 3-dehydrogenase (NADP+) activity"/>
    <property type="evidence" value="ECO:0007669"/>
    <property type="project" value="UniProtKB-UniRule"/>
</dbReference>
<evidence type="ECO:0000256" key="6">
    <source>
        <dbReference type="ARBA" id="ARBA00051639"/>
    </source>
</evidence>
<evidence type="ECO:0000259" key="10">
    <source>
        <dbReference type="Pfam" id="PF08501"/>
    </source>
</evidence>
<reference evidence="12 13" key="1">
    <citation type="submission" date="2016-10" db="EMBL/GenBank/DDBJ databases">
        <authorList>
            <person name="de Groot N.N."/>
        </authorList>
    </citation>
    <scope>NUCLEOTIDE SEQUENCE [LARGE SCALE GENOMIC DNA]</scope>
    <source>
        <strain evidence="12 13">DSM 3217</strain>
    </source>
</reference>
<dbReference type="Pfam" id="PF18317">
    <property type="entry name" value="SDH_C"/>
    <property type="match status" value="1"/>
</dbReference>
<dbReference type="Proteomes" id="UP000199228">
    <property type="component" value="Unassembled WGS sequence"/>
</dbReference>
<feature type="domain" description="Shikimate dehydrogenase substrate binding N-terminal" evidence="10">
    <location>
        <begin position="13"/>
        <end position="95"/>
    </location>
</feature>
<comment type="function">
    <text evidence="9">Involved in the biosynthesis of the chorismate, which leads to the biosynthesis of aromatic amino acids. Catalyzes the reversible NADPH linked reduction of 3-dehydroshikimate (DHSA) to yield shikimate (SA).</text>
</comment>
<evidence type="ECO:0000256" key="1">
    <source>
        <dbReference type="ARBA" id="ARBA00004871"/>
    </source>
</evidence>
<feature type="binding site" evidence="9">
    <location>
        <position position="236"/>
    </location>
    <ligand>
        <name>shikimate</name>
        <dbReference type="ChEBI" id="CHEBI:36208"/>
    </ligand>
</feature>
<dbReference type="UniPathway" id="UPA00053">
    <property type="reaction ID" value="UER00087"/>
</dbReference>
<dbReference type="SUPFAM" id="SSF53223">
    <property type="entry name" value="Aminoacid dehydrogenase-like, N-terminal domain"/>
    <property type="match status" value="1"/>
</dbReference>
<evidence type="ECO:0000256" key="9">
    <source>
        <dbReference type="HAMAP-Rule" id="MF_00222"/>
    </source>
</evidence>
<keyword evidence="4 9" id="KW-0560">Oxidoreductase</keyword>
<dbReference type="STRING" id="1732.SAMN02910417_00591"/>
<dbReference type="PANTHER" id="PTHR21089:SF1">
    <property type="entry name" value="BIFUNCTIONAL 3-DEHYDROQUINATE DEHYDRATASE_SHIKIMATE DEHYDROGENASE, CHLOROPLASTIC"/>
    <property type="match status" value="1"/>
</dbReference>
<evidence type="ECO:0000313" key="12">
    <source>
        <dbReference type="EMBL" id="SDB08581.1"/>
    </source>
</evidence>
<dbReference type="InterPro" id="IPR041121">
    <property type="entry name" value="SDH_C"/>
</dbReference>
<dbReference type="InterPro" id="IPR036291">
    <property type="entry name" value="NAD(P)-bd_dom_sf"/>
</dbReference>
<dbReference type="GO" id="GO:0052734">
    <property type="term" value="F:shikimate 3-dehydrogenase (NAD+) activity"/>
    <property type="evidence" value="ECO:0007669"/>
    <property type="project" value="RHEA"/>
</dbReference>
<dbReference type="GO" id="GO:0009073">
    <property type="term" value="P:aromatic amino acid family biosynthetic process"/>
    <property type="evidence" value="ECO:0007669"/>
    <property type="project" value="UniProtKB-KW"/>
</dbReference>
<dbReference type="InterPro" id="IPR046346">
    <property type="entry name" value="Aminoacid_DH-like_N_sf"/>
</dbReference>
<dbReference type="AlphaFoldDB" id="A0A1G6AJJ5"/>
<dbReference type="GO" id="GO:0009423">
    <property type="term" value="P:chorismate biosynthetic process"/>
    <property type="evidence" value="ECO:0007669"/>
    <property type="project" value="UniProtKB-UniRule"/>
</dbReference>
<dbReference type="GO" id="GO:0030266">
    <property type="term" value="F:quinate 3-dehydrogenase (NAD+) activity"/>
    <property type="evidence" value="ECO:0007669"/>
    <property type="project" value="UniProtKB-EC"/>
</dbReference>
<dbReference type="OrthoDB" id="9792692at2"/>
<feature type="domain" description="SDH C-terminal" evidence="11">
    <location>
        <begin position="257"/>
        <end position="284"/>
    </location>
</feature>
<sequence>MIEITGKTKLTGLLGQPVAHSISPAMHNKSFELNHLDYVYLAFDVAPDQLSHAVSFLKETGCVGYNLTMPHKRAIIPYLDELTPAARLAGAVNTVLLRDDGTLLGHTTDGIGFWRSQNEIGYNHIGQTVTLLGTGGAATAIMVQGALDGVKKINVFKRKNSTFEEAQKMIETIRSNTDCELQLLDLANLRLLRECIEESSILINATNVGMEPDIENSIIHDSSLFSSHLLVSDIIYHPRNTKFLQLAQSQGCMTSNGLYMLLYQGAASFKMWTGKEMPTETIKELYFQ</sequence>
<comment type="catalytic activity">
    <reaction evidence="6">
        <text>L-quinate + NAD(+) = 3-dehydroquinate + NADH + H(+)</text>
        <dbReference type="Rhea" id="RHEA:22364"/>
        <dbReference type="ChEBI" id="CHEBI:15378"/>
        <dbReference type="ChEBI" id="CHEBI:29751"/>
        <dbReference type="ChEBI" id="CHEBI:32364"/>
        <dbReference type="ChEBI" id="CHEBI:57540"/>
        <dbReference type="ChEBI" id="CHEBI:57945"/>
        <dbReference type="EC" id="1.1.1.24"/>
    </reaction>
</comment>
<evidence type="ECO:0000259" key="11">
    <source>
        <dbReference type="Pfam" id="PF18317"/>
    </source>
</evidence>
<proteinExistence type="inferred from homology"/>
<evidence type="ECO:0000256" key="4">
    <source>
        <dbReference type="ARBA" id="ARBA00023002"/>
    </source>
</evidence>
<gene>
    <name evidence="9" type="primary">aroE</name>
    <name evidence="12" type="ORF">SAMN02910417_00591</name>
</gene>
<feature type="binding site" evidence="9">
    <location>
        <position position="264"/>
    </location>
    <ligand>
        <name>shikimate</name>
        <dbReference type="ChEBI" id="CHEBI:36208"/>
    </ligand>
</feature>
<dbReference type="Pfam" id="PF08501">
    <property type="entry name" value="Shikimate_dh_N"/>
    <property type="match status" value="1"/>
</dbReference>
<evidence type="ECO:0000256" key="5">
    <source>
        <dbReference type="ARBA" id="ARBA00023141"/>
    </source>
</evidence>
<dbReference type="PANTHER" id="PTHR21089">
    <property type="entry name" value="SHIKIMATE DEHYDROGENASE"/>
    <property type="match status" value="1"/>
</dbReference>
<evidence type="ECO:0000256" key="8">
    <source>
        <dbReference type="ARBA" id="ARBA00060613"/>
    </source>
</evidence>
<evidence type="ECO:0000256" key="7">
    <source>
        <dbReference type="ARBA" id="ARBA00052329"/>
    </source>
</evidence>
<feature type="binding site" evidence="9">
    <location>
        <position position="93"/>
    </location>
    <ligand>
        <name>shikimate</name>
        <dbReference type="ChEBI" id="CHEBI:36208"/>
    </ligand>
</feature>
<dbReference type="FunFam" id="3.40.50.720:FF:000086">
    <property type="entry name" value="Quinate/shikimate dehydrogenase"/>
    <property type="match status" value="1"/>
</dbReference>
<dbReference type="Gene3D" id="3.40.50.720">
    <property type="entry name" value="NAD(P)-binding Rossmann-like Domain"/>
    <property type="match status" value="1"/>
</dbReference>
<feature type="active site" description="Proton acceptor" evidence="9">
    <location>
        <position position="72"/>
    </location>
</feature>
<feature type="binding site" evidence="9">
    <location>
        <position position="234"/>
    </location>
    <ligand>
        <name>NADP(+)</name>
        <dbReference type="ChEBI" id="CHEBI:58349"/>
    </ligand>
</feature>
<comment type="catalytic activity">
    <reaction evidence="7">
        <text>shikimate + NAD(+) = 3-dehydroshikimate + NADH + H(+)</text>
        <dbReference type="Rhea" id="RHEA:17741"/>
        <dbReference type="ChEBI" id="CHEBI:15378"/>
        <dbReference type="ChEBI" id="CHEBI:16630"/>
        <dbReference type="ChEBI" id="CHEBI:36208"/>
        <dbReference type="ChEBI" id="CHEBI:57540"/>
        <dbReference type="ChEBI" id="CHEBI:57945"/>
    </reaction>
</comment>
<dbReference type="EC" id="1.1.1.25" evidence="9"/>
<comment type="similarity">
    <text evidence="9">Belongs to the shikimate dehydrogenase family.</text>
</comment>
<dbReference type="NCBIfam" id="TIGR00507">
    <property type="entry name" value="aroE"/>
    <property type="match status" value="1"/>
</dbReference>
<keyword evidence="2 9" id="KW-0028">Amino-acid biosynthesis</keyword>
<accession>A0A1G6AJJ5</accession>
<dbReference type="InterPro" id="IPR011342">
    <property type="entry name" value="Shikimate_DH"/>
</dbReference>
<keyword evidence="5 9" id="KW-0057">Aromatic amino acid biosynthesis</keyword>
<comment type="pathway">
    <text evidence="1 9">Metabolic intermediate biosynthesis; chorismate biosynthesis; chorismate from D-erythrose 4-phosphate and phosphoenolpyruvate: step 4/7.</text>
</comment>
<evidence type="ECO:0000313" key="13">
    <source>
        <dbReference type="Proteomes" id="UP000199228"/>
    </source>
</evidence>
<comment type="pathway">
    <text evidence="8">Aromatic compound metabolism; 3,4-dihydroxybenzoate biosynthesis; 3-dehydroquinate from D-quinate (NAD(+) route).</text>
</comment>
<feature type="binding site" evidence="9">
    <location>
        <position position="68"/>
    </location>
    <ligand>
        <name>shikimate</name>
        <dbReference type="ChEBI" id="CHEBI:36208"/>
    </ligand>
</feature>
<dbReference type="CDD" id="cd01065">
    <property type="entry name" value="NAD_bind_Shikimate_DH"/>
    <property type="match status" value="1"/>
</dbReference>
<dbReference type="HAMAP" id="MF_00222">
    <property type="entry name" value="Shikimate_DH_AroE"/>
    <property type="match status" value="1"/>
</dbReference>
<organism evidence="12 13">
    <name type="scientific">Eubacterium oxidoreducens</name>
    <dbReference type="NCBI Taxonomy" id="1732"/>
    <lineage>
        <taxon>Bacteria</taxon>
        <taxon>Bacillati</taxon>
        <taxon>Bacillota</taxon>
        <taxon>Clostridia</taxon>
        <taxon>Eubacteriales</taxon>
        <taxon>Eubacteriaceae</taxon>
        <taxon>Eubacterium</taxon>
    </lineage>
</organism>
<dbReference type="RefSeq" id="WP_090172056.1">
    <property type="nucleotide sequence ID" value="NZ_FMXR01000006.1"/>
</dbReference>
<dbReference type="GO" id="GO:0008652">
    <property type="term" value="P:amino acid biosynthetic process"/>
    <property type="evidence" value="ECO:0007669"/>
    <property type="project" value="UniProtKB-KW"/>
</dbReference>
<dbReference type="InterPro" id="IPR013708">
    <property type="entry name" value="Shikimate_DH-bd_N"/>
</dbReference>
<dbReference type="GO" id="GO:0050661">
    <property type="term" value="F:NADP binding"/>
    <property type="evidence" value="ECO:0007669"/>
    <property type="project" value="InterPro"/>
</dbReference>
<keyword evidence="3 9" id="KW-0521">NADP</keyword>